<evidence type="ECO:0000313" key="1">
    <source>
        <dbReference type="EMBL" id="RKF74892.1"/>
    </source>
</evidence>
<proteinExistence type="predicted"/>
<gene>
    <name evidence="1" type="ORF">GcM1_237098</name>
</gene>
<protein>
    <submittedName>
        <fullName evidence="1">Uncharacterized protein</fullName>
    </submittedName>
</protein>
<dbReference type="EMBL" id="MCBS01023726">
    <property type="protein sequence ID" value="RKF74892.1"/>
    <property type="molecule type" value="Genomic_DNA"/>
</dbReference>
<organism evidence="1 2">
    <name type="scientific">Golovinomyces cichoracearum</name>
    <dbReference type="NCBI Taxonomy" id="62708"/>
    <lineage>
        <taxon>Eukaryota</taxon>
        <taxon>Fungi</taxon>
        <taxon>Dikarya</taxon>
        <taxon>Ascomycota</taxon>
        <taxon>Pezizomycotina</taxon>
        <taxon>Leotiomycetes</taxon>
        <taxon>Erysiphales</taxon>
        <taxon>Erysiphaceae</taxon>
        <taxon>Golovinomyces</taxon>
    </lineage>
</organism>
<dbReference type="Proteomes" id="UP000285326">
    <property type="component" value="Unassembled WGS sequence"/>
</dbReference>
<name>A0A420IK38_9PEZI</name>
<evidence type="ECO:0000313" key="2">
    <source>
        <dbReference type="Proteomes" id="UP000285326"/>
    </source>
</evidence>
<accession>A0A420IK38</accession>
<sequence length="87" mass="10253">MKFPNFWKDTGNIVGIDKDMEISSVENWEEKYKPGDAKVYPFGGKDQKVIDDTFDKLHSQGRMEWTENHTPFNLPIFCRVEGYFTRT</sequence>
<comment type="caution">
    <text evidence="1">The sequence shown here is derived from an EMBL/GenBank/DDBJ whole genome shotgun (WGS) entry which is preliminary data.</text>
</comment>
<reference evidence="1 2" key="1">
    <citation type="journal article" date="2018" name="BMC Genomics">
        <title>Comparative genome analyses reveal sequence features reflecting distinct modes of host-adaptation between dicot and monocot powdery mildew.</title>
        <authorList>
            <person name="Wu Y."/>
            <person name="Ma X."/>
            <person name="Pan Z."/>
            <person name="Kale S.D."/>
            <person name="Song Y."/>
            <person name="King H."/>
            <person name="Zhang Q."/>
            <person name="Presley C."/>
            <person name="Deng X."/>
            <person name="Wei C.I."/>
            <person name="Xiao S."/>
        </authorList>
    </citation>
    <scope>NUCLEOTIDE SEQUENCE [LARGE SCALE GENOMIC DNA]</scope>
    <source>
        <strain evidence="1">UMSG1</strain>
    </source>
</reference>
<dbReference type="AlphaFoldDB" id="A0A420IK38"/>